<feature type="compositionally biased region" description="Basic and acidic residues" evidence="4">
    <location>
        <begin position="73"/>
        <end position="82"/>
    </location>
</feature>
<organism evidence="6 7">
    <name type="scientific">Allacma fusca</name>
    <dbReference type="NCBI Taxonomy" id="39272"/>
    <lineage>
        <taxon>Eukaryota</taxon>
        <taxon>Metazoa</taxon>
        <taxon>Ecdysozoa</taxon>
        <taxon>Arthropoda</taxon>
        <taxon>Hexapoda</taxon>
        <taxon>Collembola</taxon>
        <taxon>Symphypleona</taxon>
        <taxon>Sminthuridae</taxon>
        <taxon>Allacma</taxon>
    </lineage>
</organism>
<evidence type="ECO:0000256" key="2">
    <source>
        <dbReference type="ARBA" id="ARBA00022763"/>
    </source>
</evidence>
<dbReference type="InterPro" id="IPR041297">
    <property type="entry name" value="Crb2_Tudor"/>
</dbReference>
<dbReference type="SMART" id="SM00292">
    <property type="entry name" value="BRCT"/>
    <property type="match status" value="2"/>
</dbReference>
<feature type="compositionally biased region" description="Polar residues" evidence="4">
    <location>
        <begin position="351"/>
        <end position="363"/>
    </location>
</feature>
<dbReference type="PROSITE" id="PS50172">
    <property type="entry name" value="BRCT"/>
    <property type="match status" value="1"/>
</dbReference>
<keyword evidence="7" id="KW-1185">Reference proteome</keyword>
<dbReference type="InterPro" id="IPR047252">
    <property type="entry name" value="TP53BP1-like"/>
</dbReference>
<evidence type="ECO:0000256" key="1">
    <source>
        <dbReference type="ARBA" id="ARBA00004123"/>
    </source>
</evidence>
<protein>
    <recommendedName>
        <fullName evidence="5">BRCT domain-containing protein</fullName>
    </recommendedName>
</protein>
<dbReference type="OrthoDB" id="129353at2759"/>
<proteinExistence type="predicted"/>
<name>A0A8J2NQU6_9HEXA</name>
<dbReference type="GO" id="GO:0000077">
    <property type="term" value="P:DNA damage checkpoint signaling"/>
    <property type="evidence" value="ECO:0007669"/>
    <property type="project" value="TreeGrafter"/>
</dbReference>
<dbReference type="CDD" id="cd17745">
    <property type="entry name" value="BRCT_p53bp1_rpt1"/>
    <property type="match status" value="1"/>
</dbReference>
<evidence type="ECO:0000313" key="7">
    <source>
        <dbReference type="Proteomes" id="UP000708208"/>
    </source>
</evidence>
<dbReference type="Pfam" id="PF18428">
    <property type="entry name" value="BRCT_3"/>
    <property type="match status" value="1"/>
</dbReference>
<dbReference type="GO" id="GO:0045944">
    <property type="term" value="P:positive regulation of transcription by RNA polymerase II"/>
    <property type="evidence" value="ECO:0007669"/>
    <property type="project" value="TreeGrafter"/>
</dbReference>
<reference evidence="6" key="1">
    <citation type="submission" date="2021-06" db="EMBL/GenBank/DDBJ databases">
        <authorList>
            <person name="Hodson N. C."/>
            <person name="Mongue J. A."/>
            <person name="Jaron S. K."/>
        </authorList>
    </citation>
    <scope>NUCLEOTIDE SEQUENCE</scope>
</reference>
<feature type="domain" description="BRCT" evidence="5">
    <location>
        <begin position="436"/>
        <end position="546"/>
    </location>
</feature>
<dbReference type="PANTHER" id="PTHR15321">
    <property type="entry name" value="TUMOR SUPPRESSOR P53-BINDING PROTEIN 1"/>
    <property type="match status" value="1"/>
</dbReference>
<feature type="region of interest" description="Disordered" evidence="4">
    <location>
        <begin position="71"/>
        <end position="108"/>
    </location>
</feature>
<comment type="subcellular location">
    <subcellularLocation>
        <location evidence="1">Nucleus</location>
    </subcellularLocation>
</comment>
<feature type="region of interest" description="Disordered" evidence="4">
    <location>
        <begin position="33"/>
        <end position="53"/>
    </location>
</feature>
<sequence length="685" mass="75077">MNIVSCGGPTELVRSETELDANRTTTTIPAAAAGAGTGGIEKSVPKEVKSTSRSGTSWCGTSLAGIGATKTLYSDDEKDPRDSIPPVKNNNNNRQIPSDIINKNRMGDNTNNPDFVSVDTHWGCFGVGEKVFAYWKGRTSYSTGYYSGTIFKKGVLNTYEIHFDDDTVSNTSEVQILPISVLGAGTKVFYLPDSEFSGPMAAQVVGQKFPENDPNSSDVRYAIKCFGSPNVIMCNRRQLYLGIGPAKDLRKKYEAVQPKFGDVNLDNVVSGPRRRGRVSESAATSEAMSNNTSNTSPVSTKKTPTKKSKKSPATNATPRKSNKRKSTGSDNDSAEEEPMPKLQPVSHEVAKTSTENVKVSSKSAIKKGANPKVQTEKTTAAGESASPPKELKFCPIPEPPQSQGSLIGRLMNNLNKKSNLSVSKSSKDDAITKTSQQGSLFKGYFFFLTSGDRELIKGTCGSFTKEISKQEMQKLLQKHGGTELFQVGDEKVKRPGPGRIFLLASSHLRTLKYLYCIASGIPCVAQRWIEDCVTKNEVIDWTMYRLSAGWSIEAKSLVPIHNNYPLENMKIGLATFRSETIETWKKLIPAAKGSVLISKDFHYDKQPAELKVPEDWLVDGKIDILVSDYFCPDNTMELLKKKNIRLVRIEWLVQTIILGKKANYKVGEIATNSIPANVSQQSNSN</sequence>
<evidence type="ECO:0000256" key="4">
    <source>
        <dbReference type="SAM" id="MobiDB-lite"/>
    </source>
</evidence>
<evidence type="ECO:0000259" key="5">
    <source>
        <dbReference type="PROSITE" id="PS50172"/>
    </source>
</evidence>
<gene>
    <name evidence="6" type="ORF">AFUS01_LOCUS11483</name>
</gene>
<dbReference type="CDD" id="cd17724">
    <property type="entry name" value="BRCT_p53bp1_rpt2"/>
    <property type="match status" value="1"/>
</dbReference>
<dbReference type="Proteomes" id="UP000708208">
    <property type="component" value="Unassembled WGS sequence"/>
</dbReference>
<feature type="region of interest" description="Disordered" evidence="4">
    <location>
        <begin position="263"/>
        <end position="396"/>
    </location>
</feature>
<evidence type="ECO:0000256" key="3">
    <source>
        <dbReference type="ARBA" id="ARBA00023242"/>
    </source>
</evidence>
<dbReference type="Pfam" id="PF16589">
    <property type="entry name" value="BRCT_2"/>
    <property type="match status" value="1"/>
</dbReference>
<dbReference type="InterPro" id="IPR047250">
    <property type="entry name" value="BRCT_p53bp1-like_rpt2"/>
</dbReference>
<dbReference type="InterPro" id="IPR047249">
    <property type="entry name" value="BRCT_p53bp1-like_rpt1"/>
</dbReference>
<keyword evidence="2" id="KW-0227">DNA damage</keyword>
<dbReference type="InterPro" id="IPR001357">
    <property type="entry name" value="BRCT_dom"/>
</dbReference>
<accession>A0A8J2NQU6</accession>
<dbReference type="Pfam" id="PF18115">
    <property type="entry name" value="Tudor_3"/>
    <property type="match status" value="1"/>
</dbReference>
<dbReference type="AlphaFoldDB" id="A0A8J2NQU6"/>
<dbReference type="GO" id="GO:0042393">
    <property type="term" value="F:histone binding"/>
    <property type="evidence" value="ECO:0007669"/>
    <property type="project" value="TreeGrafter"/>
</dbReference>
<comment type="caution">
    <text evidence="6">The sequence shown here is derived from an EMBL/GenBank/DDBJ whole genome shotgun (WGS) entry which is preliminary data.</text>
</comment>
<dbReference type="PANTHER" id="PTHR15321:SF3">
    <property type="entry name" value="TP53-BINDING PROTEIN 1"/>
    <property type="match status" value="1"/>
</dbReference>
<feature type="compositionally biased region" description="Low complexity" evidence="4">
    <location>
        <begin position="289"/>
        <end position="302"/>
    </location>
</feature>
<dbReference type="EMBL" id="CAJVCH010088423">
    <property type="protein sequence ID" value="CAG7722342.1"/>
    <property type="molecule type" value="Genomic_DNA"/>
</dbReference>
<keyword evidence="3" id="KW-0539">Nucleus</keyword>
<evidence type="ECO:0000313" key="6">
    <source>
        <dbReference type="EMBL" id="CAG7722342.1"/>
    </source>
</evidence>
<dbReference type="GO" id="GO:0005634">
    <property type="term" value="C:nucleus"/>
    <property type="evidence" value="ECO:0007669"/>
    <property type="project" value="UniProtKB-SubCell"/>
</dbReference>